<evidence type="ECO:0000313" key="2">
    <source>
        <dbReference type="EMBL" id="MFC3000507.1"/>
    </source>
</evidence>
<comment type="caution">
    <text evidence="2">The sequence shown here is derived from an EMBL/GenBank/DDBJ whole genome shotgun (WGS) entry which is preliminary data.</text>
</comment>
<dbReference type="InterPro" id="IPR050983">
    <property type="entry name" value="GST_Omega/HSP26"/>
</dbReference>
<proteinExistence type="predicted"/>
<dbReference type="Proteomes" id="UP001595420">
    <property type="component" value="Unassembled WGS sequence"/>
</dbReference>
<dbReference type="PANTHER" id="PTHR43968">
    <property type="match status" value="1"/>
</dbReference>
<dbReference type="InterPro" id="IPR054416">
    <property type="entry name" value="GST_UstS-like_C"/>
</dbReference>
<gene>
    <name evidence="2" type="ORF">ACFOD3_11425</name>
</gene>
<accession>A0ABV7BSC0</accession>
<dbReference type="PROSITE" id="PS50404">
    <property type="entry name" value="GST_NTER"/>
    <property type="match status" value="1"/>
</dbReference>
<dbReference type="EMBL" id="JBHRSB010000003">
    <property type="protein sequence ID" value="MFC3000507.1"/>
    <property type="molecule type" value="Genomic_DNA"/>
</dbReference>
<dbReference type="InterPro" id="IPR004045">
    <property type="entry name" value="Glutathione_S-Trfase_N"/>
</dbReference>
<dbReference type="Pfam" id="PF22041">
    <property type="entry name" value="GST_C_7"/>
    <property type="match status" value="1"/>
</dbReference>
<dbReference type="Pfam" id="PF13417">
    <property type="entry name" value="GST_N_3"/>
    <property type="match status" value="1"/>
</dbReference>
<dbReference type="CDD" id="cd03202">
    <property type="entry name" value="GST_C_etherase_LigE"/>
    <property type="match status" value="1"/>
</dbReference>
<feature type="domain" description="GST N-terminal" evidence="1">
    <location>
        <begin position="8"/>
        <end position="84"/>
    </location>
</feature>
<dbReference type="RefSeq" id="WP_216836600.1">
    <property type="nucleotide sequence ID" value="NZ_JAFNJS010000003.1"/>
</dbReference>
<name>A0ABV7BSC0_9PROT</name>
<protein>
    <submittedName>
        <fullName evidence="2">Glutathione S-transferase family protein</fullName>
    </submittedName>
</protein>
<organism evidence="2 3">
    <name type="scientific">Falsiroseomonas tokyonensis</name>
    <dbReference type="NCBI Taxonomy" id="430521"/>
    <lineage>
        <taxon>Bacteria</taxon>
        <taxon>Pseudomonadati</taxon>
        <taxon>Pseudomonadota</taxon>
        <taxon>Alphaproteobacteria</taxon>
        <taxon>Acetobacterales</taxon>
        <taxon>Roseomonadaceae</taxon>
        <taxon>Falsiroseomonas</taxon>
    </lineage>
</organism>
<keyword evidence="3" id="KW-1185">Reference proteome</keyword>
<reference evidence="3" key="1">
    <citation type="journal article" date="2019" name="Int. J. Syst. Evol. Microbiol.">
        <title>The Global Catalogue of Microorganisms (GCM) 10K type strain sequencing project: providing services to taxonomists for standard genome sequencing and annotation.</title>
        <authorList>
            <consortium name="The Broad Institute Genomics Platform"/>
            <consortium name="The Broad Institute Genome Sequencing Center for Infectious Disease"/>
            <person name="Wu L."/>
            <person name="Ma J."/>
        </authorList>
    </citation>
    <scope>NUCLEOTIDE SEQUENCE [LARGE SCALE GENOMIC DNA]</scope>
    <source>
        <strain evidence="3">CGMCC 1.16855</strain>
    </source>
</reference>
<sequence length="230" mass="25776">MTLRMYDLAGADPARRFSPYCWRVKLALAAKGLPVETIPWRFVQKDLLARHGGEKVPLLLDGDRAVSDSWTIAEYLEETYPERPSLFGGEGGRASARFINAWADAVVMAGLVRLVVADIVKVLDPGDVEYFRTSREARFGMSLEAVQADRDRQVEVFRKDLQPLRMMLRTQPFLGGAAPLHVDSIVFGGFQWARCVSPFKLLAADDPVEAWRQRMLDLHGGLARDVPAFD</sequence>
<dbReference type="PANTHER" id="PTHR43968:SF6">
    <property type="entry name" value="GLUTATHIONE S-TRANSFERASE OMEGA"/>
    <property type="match status" value="1"/>
</dbReference>
<evidence type="ECO:0000259" key="1">
    <source>
        <dbReference type="PROSITE" id="PS50404"/>
    </source>
</evidence>
<evidence type="ECO:0000313" key="3">
    <source>
        <dbReference type="Proteomes" id="UP001595420"/>
    </source>
</evidence>